<evidence type="ECO:0000256" key="9">
    <source>
        <dbReference type="SAM" id="Phobius"/>
    </source>
</evidence>
<keyword evidence="3 9" id="KW-0812">Transmembrane</keyword>
<feature type="binding site" evidence="7">
    <location>
        <position position="453"/>
    </location>
    <ligand>
        <name>substrate</name>
    </ligand>
</feature>
<feature type="active site" evidence="6">
    <location>
        <position position="334"/>
    </location>
</feature>
<keyword evidence="2" id="KW-1003">Cell membrane</keyword>
<dbReference type="Gene3D" id="3.30.1120.80">
    <property type="match status" value="1"/>
</dbReference>
<dbReference type="Gene3D" id="3.40.720.10">
    <property type="entry name" value="Alkaline Phosphatase, subunit A"/>
    <property type="match status" value="1"/>
</dbReference>
<feature type="domain" description="Sulfatase N-terminal" evidence="10">
    <location>
        <begin position="286"/>
        <end position="554"/>
    </location>
</feature>
<dbReference type="PANTHER" id="PTHR47371">
    <property type="entry name" value="LIPOTEICHOIC ACID SYNTHASE"/>
    <property type="match status" value="1"/>
</dbReference>
<name>A0A2X4SG61_9PORP</name>
<feature type="binding site" evidence="8">
    <location>
        <position position="294"/>
    </location>
    <ligand>
        <name>Mn(2+)</name>
        <dbReference type="ChEBI" id="CHEBI:29035"/>
    </ligand>
</feature>
<evidence type="ECO:0000256" key="3">
    <source>
        <dbReference type="ARBA" id="ARBA00022692"/>
    </source>
</evidence>
<protein>
    <submittedName>
        <fullName evidence="11">Lipoteichoic acid synthase 1</fullName>
    </submittedName>
</protein>
<feature type="binding site" evidence="8">
    <location>
        <position position="502"/>
    </location>
    <ligand>
        <name>Mn(2+)</name>
        <dbReference type="ChEBI" id="CHEBI:29035"/>
    </ligand>
</feature>
<evidence type="ECO:0000256" key="2">
    <source>
        <dbReference type="ARBA" id="ARBA00022475"/>
    </source>
</evidence>
<feature type="binding site" evidence="8">
    <location>
        <position position="334"/>
    </location>
    <ligand>
        <name>Mn(2+)</name>
        <dbReference type="ChEBI" id="CHEBI:29035"/>
    </ligand>
</feature>
<evidence type="ECO:0000256" key="8">
    <source>
        <dbReference type="PIRSR" id="PIRSR005091-3"/>
    </source>
</evidence>
<dbReference type="RefSeq" id="WP_023940993.1">
    <property type="nucleotide sequence ID" value="NZ_LS483447.1"/>
</dbReference>
<dbReference type="GO" id="GO:0005886">
    <property type="term" value="C:plasma membrane"/>
    <property type="evidence" value="ECO:0007669"/>
    <property type="project" value="UniProtKB-SubCell"/>
</dbReference>
<evidence type="ECO:0000313" key="12">
    <source>
        <dbReference type="Proteomes" id="UP000249300"/>
    </source>
</evidence>
<dbReference type="CDD" id="cd16015">
    <property type="entry name" value="LTA_synthase"/>
    <property type="match status" value="1"/>
</dbReference>
<dbReference type="EMBL" id="LS483447">
    <property type="protein sequence ID" value="SQH73002.1"/>
    <property type="molecule type" value="Genomic_DNA"/>
</dbReference>
<keyword evidence="7" id="KW-0464">Manganese</keyword>
<dbReference type="InterPro" id="IPR012160">
    <property type="entry name" value="LtaS-like"/>
</dbReference>
<evidence type="ECO:0000256" key="5">
    <source>
        <dbReference type="ARBA" id="ARBA00023136"/>
    </source>
</evidence>
<feature type="transmembrane region" description="Helical" evidence="9">
    <location>
        <begin position="69"/>
        <end position="87"/>
    </location>
</feature>
<dbReference type="Proteomes" id="UP000249300">
    <property type="component" value="Chromosome 1"/>
</dbReference>
<dbReference type="InterPro" id="IPR050448">
    <property type="entry name" value="OpgB/LTA_synthase_biosynth"/>
</dbReference>
<keyword evidence="12" id="KW-1185">Reference proteome</keyword>
<feature type="binding site" evidence="8">
    <location>
        <position position="501"/>
    </location>
    <ligand>
        <name>Mn(2+)</name>
        <dbReference type="ChEBI" id="CHEBI:29035"/>
    </ligand>
</feature>
<dbReference type="Pfam" id="PF00884">
    <property type="entry name" value="Sulfatase"/>
    <property type="match status" value="1"/>
</dbReference>
<keyword evidence="7" id="KW-0479">Metal-binding</keyword>
<dbReference type="InterPro" id="IPR017850">
    <property type="entry name" value="Alkaline_phosphatase_core_sf"/>
</dbReference>
<dbReference type="AlphaFoldDB" id="A0A2X4SG61"/>
<dbReference type="PIRSF" id="PIRSF005091">
    <property type="entry name" value="Mmb_sulf_HI1246"/>
    <property type="match status" value="1"/>
</dbReference>
<evidence type="ECO:0000256" key="1">
    <source>
        <dbReference type="ARBA" id="ARBA00004651"/>
    </source>
</evidence>
<evidence type="ECO:0000256" key="6">
    <source>
        <dbReference type="PIRSR" id="PIRSR005091-1"/>
    </source>
</evidence>
<feature type="transmembrane region" description="Helical" evidence="9">
    <location>
        <begin position="184"/>
        <end position="202"/>
    </location>
</feature>
<dbReference type="SUPFAM" id="SSF53649">
    <property type="entry name" value="Alkaline phosphatase-like"/>
    <property type="match status" value="1"/>
</dbReference>
<feature type="transmembrane region" description="Helical" evidence="9">
    <location>
        <begin position="143"/>
        <end position="163"/>
    </location>
</feature>
<accession>A0A2X4SG61</accession>
<evidence type="ECO:0000256" key="4">
    <source>
        <dbReference type="ARBA" id="ARBA00022989"/>
    </source>
</evidence>
<dbReference type="KEGG" id="pcre:NCTC12858_00840"/>
<dbReference type="InterPro" id="IPR000917">
    <property type="entry name" value="Sulfatase_N"/>
</dbReference>
<keyword evidence="5 9" id="KW-0472">Membrane</keyword>
<proteinExistence type="predicted"/>
<evidence type="ECO:0000259" key="10">
    <source>
        <dbReference type="Pfam" id="PF00884"/>
    </source>
</evidence>
<organism evidence="11 12">
    <name type="scientific">Porphyromonas crevioricanis</name>
    <dbReference type="NCBI Taxonomy" id="393921"/>
    <lineage>
        <taxon>Bacteria</taxon>
        <taxon>Pseudomonadati</taxon>
        <taxon>Bacteroidota</taxon>
        <taxon>Bacteroidia</taxon>
        <taxon>Bacteroidales</taxon>
        <taxon>Porphyromonadaceae</taxon>
        <taxon>Porphyromonas</taxon>
    </lineage>
</organism>
<dbReference type="GO" id="GO:0046872">
    <property type="term" value="F:metal ion binding"/>
    <property type="evidence" value="ECO:0007669"/>
    <property type="project" value="UniProtKB-KW"/>
</dbReference>
<keyword evidence="4 9" id="KW-1133">Transmembrane helix</keyword>
<sequence length="630" mass="71706">MISKDLKRKIYSWATTRGGYLAGIYLILLLYFLIWHGLFLLFNYKHWPDPLWKEFVDVCYHGLKLDSVVSAYMLPIPFISLLLIYILPRRGIDLFLRVYYAIIGILLAIIFTSDLLLYGYWHFRLDSTPLFYLQHPTGAIDSVNAWMIIGAALGMAVATALLIRILWGWHRRFLPEQPKHRRYTFIYTPGYFLMAGLIFVLIRGGLSVATANVGMVYHSEKQFLNHAAINPAFSLVYSLKTERDFTKGYLFFDEKTLAQNYDFLAQQASADTDPNKTEKVLTNNRPHVILLLLESFSANPIGALGNSLGLTPHIDSLVNEGLLFEQTYANSFRTDRGMASILSAFPAQPKTSIIKYPAKCQSLPSIARSLSANGYTTHMLYGGDINFAGMRSYLTATGYRRIVDLSSFDAIHRLSKWGVPDEITLEYLAKDYLEQCRQSNKPVFYTMLTLSSHEPFDVPTKRNENPYLNSIAYTDEALGHFVSQLKRSSEWENTLLILIGDHGYPYPEDKATPDRPEKYRILHLWAGGALEKKGRLSTICSQTDVAATLLSQMGFDHSDMPYSKNILSAQVEPYAFFSVPNLFGFVDKEGITTWDCDSKQTLFNEGTHEERRILLGKAYLQNLLMDVSKR</sequence>
<feature type="transmembrane region" description="Helical" evidence="9">
    <location>
        <begin position="20"/>
        <end position="42"/>
    </location>
</feature>
<feature type="transmembrane region" description="Helical" evidence="9">
    <location>
        <begin position="99"/>
        <end position="123"/>
    </location>
</feature>
<reference evidence="11 12" key="1">
    <citation type="submission" date="2018-06" db="EMBL/GenBank/DDBJ databases">
        <authorList>
            <consortium name="Pathogen Informatics"/>
            <person name="Doyle S."/>
        </authorList>
    </citation>
    <scope>NUCLEOTIDE SEQUENCE [LARGE SCALE GENOMIC DNA]</scope>
    <source>
        <strain evidence="11 12">NCTC12858</strain>
    </source>
</reference>
<evidence type="ECO:0000313" key="11">
    <source>
        <dbReference type="EMBL" id="SQH73002.1"/>
    </source>
</evidence>
<comment type="subcellular location">
    <subcellularLocation>
        <location evidence="1">Cell membrane</location>
        <topology evidence="1">Multi-pass membrane protein</topology>
    </subcellularLocation>
</comment>
<evidence type="ECO:0000256" key="7">
    <source>
        <dbReference type="PIRSR" id="PIRSR005091-2"/>
    </source>
</evidence>
<dbReference type="PANTHER" id="PTHR47371:SF3">
    <property type="entry name" value="PHOSPHOGLYCEROL TRANSFERASE I"/>
    <property type="match status" value="1"/>
</dbReference>
<gene>
    <name evidence="11" type="primary">ltaS1_1</name>
    <name evidence="11" type="ORF">NCTC12858_00840</name>
</gene>